<keyword evidence="3" id="KW-1185">Reference proteome</keyword>
<feature type="transmembrane region" description="Helical" evidence="1">
    <location>
        <begin position="187"/>
        <end position="208"/>
    </location>
</feature>
<dbReference type="InterPro" id="IPR030417">
    <property type="entry name" value="MS4A"/>
</dbReference>
<dbReference type="AlphaFoldDB" id="A0AA36BAD3"/>
<feature type="transmembrane region" description="Helical" evidence="1">
    <location>
        <begin position="53"/>
        <end position="76"/>
    </location>
</feature>
<evidence type="ECO:0000313" key="2">
    <source>
        <dbReference type="EMBL" id="CAI9729926.1"/>
    </source>
</evidence>
<keyword evidence="1" id="KW-0812">Transmembrane</keyword>
<feature type="transmembrane region" description="Helical" evidence="1">
    <location>
        <begin position="126"/>
        <end position="146"/>
    </location>
</feature>
<feature type="transmembrane region" description="Helical" evidence="1">
    <location>
        <begin position="97"/>
        <end position="120"/>
    </location>
</feature>
<organism evidence="2 3">
    <name type="scientific">Octopus vulgaris</name>
    <name type="common">Common octopus</name>
    <dbReference type="NCBI Taxonomy" id="6645"/>
    <lineage>
        <taxon>Eukaryota</taxon>
        <taxon>Metazoa</taxon>
        <taxon>Spiralia</taxon>
        <taxon>Lophotrochozoa</taxon>
        <taxon>Mollusca</taxon>
        <taxon>Cephalopoda</taxon>
        <taxon>Coleoidea</taxon>
        <taxon>Octopodiformes</taxon>
        <taxon>Octopoda</taxon>
        <taxon>Incirrata</taxon>
        <taxon>Octopodidae</taxon>
        <taxon>Octopus</taxon>
    </lineage>
</organism>
<feature type="transmembrane region" description="Helical" evidence="1">
    <location>
        <begin position="215"/>
        <end position="243"/>
    </location>
</feature>
<sequence length="281" mass="30531">MIVGFNYLAMTITGAMHLTNGIFCLICSIIGFTTQKYYNYHGFYYDSYLYDDLSVRIAAGSFIASLWIIAVGILGISTGLKSNPEHRTNSLKIAYMVLAILSACFFAIAGMTCFSIHSVWILYYGIYGLHVLFACAAFVMSVEFILAIVSSSICCCCSGTRIIAVGILGILTGLKSNPEHRTNSLKIAYMVLAILSACFFAIAGMTCFSIHSVWILYYGIYGLHVLFACAAFVMSVEFILAIVSSSICCCCSGTRVVQTTSNVDMQSGQAFTTPPAYILQA</sequence>
<keyword evidence="1" id="KW-0472">Membrane</keyword>
<name>A0AA36BAD3_OCTVU</name>
<evidence type="ECO:0000256" key="1">
    <source>
        <dbReference type="SAM" id="Phobius"/>
    </source>
</evidence>
<dbReference type="EMBL" id="OX597824">
    <property type="protein sequence ID" value="CAI9729926.1"/>
    <property type="molecule type" value="Genomic_DNA"/>
</dbReference>
<protein>
    <submittedName>
        <fullName evidence="2">Uncharacterized protein</fullName>
    </submittedName>
</protein>
<keyword evidence="1" id="KW-1133">Transmembrane helix</keyword>
<proteinExistence type="predicted"/>
<dbReference type="PANTHER" id="PTHR23320:SF158">
    <property type="entry name" value="CREB-BINDING PROTEIN-LIKE ISOFORM X1"/>
    <property type="match status" value="1"/>
</dbReference>
<feature type="transmembrane region" description="Helical" evidence="1">
    <location>
        <begin position="7"/>
        <end position="33"/>
    </location>
</feature>
<dbReference type="PANTHER" id="PTHR23320">
    <property type="entry name" value="MEMBRANE-SPANNING 4-DOMAINS SUBFAMILY A MS4A -RELATED"/>
    <property type="match status" value="1"/>
</dbReference>
<accession>A0AA36BAD3</accession>
<reference evidence="2" key="1">
    <citation type="submission" date="2023-08" db="EMBL/GenBank/DDBJ databases">
        <authorList>
            <person name="Alioto T."/>
            <person name="Alioto T."/>
            <person name="Gomez Garrido J."/>
        </authorList>
    </citation>
    <scope>NUCLEOTIDE SEQUENCE</scope>
</reference>
<evidence type="ECO:0000313" key="3">
    <source>
        <dbReference type="Proteomes" id="UP001162480"/>
    </source>
</evidence>
<feature type="transmembrane region" description="Helical" evidence="1">
    <location>
        <begin position="153"/>
        <end position="175"/>
    </location>
</feature>
<gene>
    <name evidence="2" type="ORF">OCTVUL_1B009161</name>
</gene>
<dbReference type="Proteomes" id="UP001162480">
    <property type="component" value="Chromosome 11"/>
</dbReference>